<accession>A0A2U3KV84</accession>
<dbReference type="SUPFAM" id="SSF48613">
    <property type="entry name" value="Heme oxygenase-like"/>
    <property type="match status" value="1"/>
</dbReference>
<dbReference type="Pfam" id="PF14518">
    <property type="entry name" value="Haem_oxygenas_2"/>
    <property type="match status" value="1"/>
</dbReference>
<evidence type="ECO:0000313" key="2">
    <source>
        <dbReference type="EMBL" id="SPF43593.1"/>
    </source>
</evidence>
<dbReference type="Proteomes" id="UP000238701">
    <property type="component" value="Unassembled WGS sequence"/>
</dbReference>
<dbReference type="SMART" id="SM01236">
    <property type="entry name" value="Haem_oxygenase_2"/>
    <property type="match status" value="1"/>
</dbReference>
<dbReference type="AlphaFoldDB" id="A0A2U3KV84"/>
<reference evidence="3" key="1">
    <citation type="submission" date="2018-02" db="EMBL/GenBank/DDBJ databases">
        <authorList>
            <person name="Hausmann B."/>
        </authorList>
    </citation>
    <scope>NUCLEOTIDE SEQUENCE [LARGE SCALE GENOMIC DNA]</scope>
    <source>
        <strain evidence="3">Peat soil MAG SbA1</strain>
    </source>
</reference>
<proteinExistence type="predicted"/>
<organism evidence="2 3">
    <name type="scientific">Candidatus Sulfotelmatobacter kueseliae</name>
    <dbReference type="NCBI Taxonomy" id="2042962"/>
    <lineage>
        <taxon>Bacteria</taxon>
        <taxon>Pseudomonadati</taxon>
        <taxon>Acidobacteriota</taxon>
        <taxon>Terriglobia</taxon>
        <taxon>Terriglobales</taxon>
        <taxon>Candidatus Korobacteraceae</taxon>
        <taxon>Candidatus Sulfotelmatobacter</taxon>
    </lineage>
</organism>
<evidence type="ECO:0000313" key="3">
    <source>
        <dbReference type="Proteomes" id="UP000238701"/>
    </source>
</evidence>
<dbReference type="PANTHER" id="PTHR40279:SF3">
    <property type="entry name" value="4-AMINOBENZOATE SYNTHASE"/>
    <property type="match status" value="1"/>
</dbReference>
<dbReference type="InterPro" id="IPR016084">
    <property type="entry name" value="Haem_Oase-like_multi-hlx"/>
</dbReference>
<dbReference type="Gene3D" id="1.20.910.10">
    <property type="entry name" value="Heme oxygenase-like"/>
    <property type="match status" value="1"/>
</dbReference>
<keyword evidence="1" id="KW-0560">Oxidoreductase</keyword>
<dbReference type="InterPro" id="IPR039068">
    <property type="entry name" value="PqqC-like"/>
</dbReference>
<dbReference type="EMBL" id="OMOD01000144">
    <property type="protein sequence ID" value="SPF43593.1"/>
    <property type="molecule type" value="Genomic_DNA"/>
</dbReference>
<evidence type="ECO:0000256" key="1">
    <source>
        <dbReference type="ARBA" id="ARBA00023002"/>
    </source>
</evidence>
<gene>
    <name evidence="2" type="ORF">SBA1_50045</name>
</gene>
<name>A0A2U3KV84_9BACT</name>
<protein>
    <submittedName>
        <fullName evidence="2">TENA/THI-4 protein</fullName>
    </submittedName>
</protein>
<dbReference type="PANTHER" id="PTHR40279">
    <property type="entry name" value="PQQC-LIKE PROTEIN"/>
    <property type="match status" value="1"/>
</dbReference>
<dbReference type="GO" id="GO:0016491">
    <property type="term" value="F:oxidoreductase activity"/>
    <property type="evidence" value="ECO:0007669"/>
    <property type="project" value="UniProtKB-KW"/>
</dbReference>
<sequence>MEAFPSYLAAFGLRLEEGELRRAVLANMCDEKGGKARRGIGSVSHSDLWLDFAEGMGSTRNLDWHSPVPEIRQLVRHFHRVASEGSPAEALAAFYVYESQVPRIAQEKERGLREMYGADDKTCGYFKLHATADVYHSQVWRKQLEKWIAANPDSAPAALDAAENAARMLWKALDGIEARRGAAVA</sequence>